<dbReference type="Proteomes" id="UP000263094">
    <property type="component" value="Unassembled WGS sequence"/>
</dbReference>
<dbReference type="InterPro" id="IPR042070">
    <property type="entry name" value="PucR_C-HTH_sf"/>
</dbReference>
<comment type="caution">
    <text evidence="4">The sequence shown here is derived from an EMBL/GenBank/DDBJ whole genome shotgun (WGS) entry which is preliminary data.</text>
</comment>
<sequence length="534" mass="56529">MVLRLECAPAGEDIPVGPQIIHGLHEPLMVSPSGFLILVGGAAEDSGTLEVIARAGETGCSAVVLKSYGADLTSAVSAARQAGIALCTVPDDMPWRHFDALVTAASGALEPAQDTYASVGLGDLFALANVIAYQVGGAVSIEDPRGHVLAHSSLPHQEIDEIRRSAILGRQTPHRPGNSAEYERVIRADGPVRFDIPADDHTDRLAMAVRAGSQLLGLVWVLDGSPALGDGAESALEEAAKVTALHLLRARTHRDPSRRHRAEALASLLDGEIGGRTAAGQLGLAQEAGTVVVAFAQSAPEETPGLAGARIVDLVNLYCEAWHPQALCVAAGATVYALLPVRNDAGAQQRVVKFAENVCDTVRRSTQVVLKAGIGARNDRLDRVPAGRRTADRVLRALAADGGRLEAATVEDVRSRVTLLEYLDRGASNADLGPGPVQRIIEHDESNDSAYGISLLAYLDAFGEAIPAAARLSIHENTLRYRIRRIQKLFGLDLDDPETRLVTWLQLSLHQLGRADVRPDGGVSAPTKRASSNA</sequence>
<protein>
    <submittedName>
        <fullName evidence="4">PucR family transcriptional regulator</fullName>
    </submittedName>
</protein>
<dbReference type="EMBL" id="QUAK01000049">
    <property type="protein sequence ID" value="RFU87000.1"/>
    <property type="molecule type" value="Genomic_DNA"/>
</dbReference>
<dbReference type="PANTHER" id="PTHR33744">
    <property type="entry name" value="CARBOHYDRATE DIACID REGULATOR"/>
    <property type="match status" value="1"/>
</dbReference>
<evidence type="ECO:0000259" key="3">
    <source>
        <dbReference type="Pfam" id="PF17853"/>
    </source>
</evidence>
<evidence type="ECO:0000313" key="4">
    <source>
        <dbReference type="EMBL" id="RFU87000.1"/>
    </source>
</evidence>
<dbReference type="InterPro" id="IPR041522">
    <property type="entry name" value="CdaR_GGDEF"/>
</dbReference>
<dbReference type="InterPro" id="IPR051448">
    <property type="entry name" value="CdaR-like_regulators"/>
</dbReference>
<evidence type="ECO:0000256" key="1">
    <source>
        <dbReference type="ARBA" id="ARBA00006754"/>
    </source>
</evidence>
<evidence type="ECO:0000259" key="2">
    <source>
        <dbReference type="Pfam" id="PF13556"/>
    </source>
</evidence>
<comment type="similarity">
    <text evidence="1">Belongs to the CdaR family.</text>
</comment>
<dbReference type="AlphaFoldDB" id="A0A372M8R5"/>
<keyword evidence="5" id="KW-1185">Reference proteome</keyword>
<dbReference type="Pfam" id="PF13556">
    <property type="entry name" value="HTH_30"/>
    <property type="match status" value="1"/>
</dbReference>
<accession>A0A372M8R5</accession>
<organism evidence="4 5">
    <name type="scientific">Streptomyces triticagri</name>
    <dbReference type="NCBI Taxonomy" id="2293568"/>
    <lineage>
        <taxon>Bacteria</taxon>
        <taxon>Bacillati</taxon>
        <taxon>Actinomycetota</taxon>
        <taxon>Actinomycetes</taxon>
        <taxon>Kitasatosporales</taxon>
        <taxon>Streptomycetaceae</taxon>
        <taxon>Streptomyces</taxon>
    </lineage>
</organism>
<feature type="domain" description="CdaR GGDEF-like" evidence="3">
    <location>
        <begin position="277"/>
        <end position="397"/>
    </location>
</feature>
<evidence type="ECO:0000313" key="5">
    <source>
        <dbReference type="Proteomes" id="UP000263094"/>
    </source>
</evidence>
<name>A0A372M8R5_9ACTN</name>
<dbReference type="Pfam" id="PF17853">
    <property type="entry name" value="GGDEF_2"/>
    <property type="match status" value="1"/>
</dbReference>
<dbReference type="InterPro" id="IPR025736">
    <property type="entry name" value="PucR_C-HTH_dom"/>
</dbReference>
<proteinExistence type="inferred from homology"/>
<feature type="domain" description="PucR C-terminal helix-turn-helix" evidence="2">
    <location>
        <begin position="455"/>
        <end position="507"/>
    </location>
</feature>
<dbReference type="PANTHER" id="PTHR33744:SF17">
    <property type="entry name" value="CONSERVED PROTEIN"/>
    <property type="match status" value="1"/>
</dbReference>
<reference evidence="4 5" key="1">
    <citation type="submission" date="2018-08" db="EMBL/GenBank/DDBJ databases">
        <title>Isolation, diversity and antifungal activity of Actinobacteria from wheat.</title>
        <authorList>
            <person name="Han C."/>
        </authorList>
    </citation>
    <scope>NUCLEOTIDE SEQUENCE [LARGE SCALE GENOMIC DNA]</scope>
    <source>
        <strain evidence="4 5">NEAU-YY421</strain>
    </source>
</reference>
<dbReference type="Gene3D" id="1.10.10.2840">
    <property type="entry name" value="PucR C-terminal helix-turn-helix domain"/>
    <property type="match status" value="1"/>
</dbReference>
<gene>
    <name evidence="4" type="ORF">DY218_09215</name>
</gene>